<dbReference type="InterPro" id="IPR023158">
    <property type="entry name" value="YerB-like_sf"/>
</dbReference>
<dbReference type="Proteomes" id="UP000309673">
    <property type="component" value="Unassembled WGS sequence"/>
</dbReference>
<protein>
    <submittedName>
        <fullName evidence="5">DUF3048 domain-containing protein</fullName>
    </submittedName>
</protein>
<reference evidence="5 6" key="1">
    <citation type="submission" date="2019-04" db="EMBL/GenBank/DDBJ databases">
        <title>Cohnella sp. nov., isolated from soil.</title>
        <authorList>
            <person name="Kim W."/>
        </authorList>
    </citation>
    <scope>NUCLEOTIDE SEQUENCE [LARGE SCALE GENOMIC DNA]</scope>
    <source>
        <strain evidence="5 6">CAU 1483</strain>
    </source>
</reference>
<dbReference type="InterPro" id="IPR021416">
    <property type="entry name" value="DUF3048_N"/>
</dbReference>
<dbReference type="RefSeq" id="WP_136777656.1">
    <property type="nucleotide sequence ID" value="NZ_SUPK01000004.1"/>
</dbReference>
<dbReference type="OrthoDB" id="9779102at2"/>
<feature type="compositionally biased region" description="Low complexity" evidence="1">
    <location>
        <begin position="44"/>
        <end position="64"/>
    </location>
</feature>
<dbReference type="InterPro" id="IPR035328">
    <property type="entry name" value="DUF3048_C"/>
</dbReference>
<comment type="caution">
    <text evidence="5">The sequence shown here is derived from an EMBL/GenBank/DDBJ whole genome shotgun (WGS) entry which is preliminary data.</text>
</comment>
<dbReference type="PROSITE" id="PS51257">
    <property type="entry name" value="PROKAR_LIPOPROTEIN"/>
    <property type="match status" value="1"/>
</dbReference>
<organism evidence="5 6">
    <name type="scientific">Cohnella pontilimi</name>
    <dbReference type="NCBI Taxonomy" id="2564100"/>
    <lineage>
        <taxon>Bacteria</taxon>
        <taxon>Bacillati</taxon>
        <taxon>Bacillota</taxon>
        <taxon>Bacilli</taxon>
        <taxon>Bacillales</taxon>
        <taxon>Paenibacillaceae</taxon>
        <taxon>Cohnella</taxon>
    </lineage>
</organism>
<keyword evidence="2" id="KW-0732">Signal</keyword>
<proteinExistence type="predicted"/>
<evidence type="ECO:0000259" key="4">
    <source>
        <dbReference type="Pfam" id="PF17479"/>
    </source>
</evidence>
<feature type="domain" description="DUF3048" evidence="4">
    <location>
        <begin position="241"/>
        <end position="349"/>
    </location>
</feature>
<feature type="signal peptide" evidence="2">
    <location>
        <begin position="1"/>
        <end position="36"/>
    </location>
</feature>
<name>A0A4V6WEH3_9BACL</name>
<feature type="region of interest" description="Disordered" evidence="1">
    <location>
        <begin position="39"/>
        <end position="64"/>
    </location>
</feature>
<dbReference type="SUPFAM" id="SSF159774">
    <property type="entry name" value="YerB-like"/>
    <property type="match status" value="1"/>
</dbReference>
<dbReference type="AlphaFoldDB" id="A0A4V6WEH3"/>
<dbReference type="EMBL" id="SUPK01000004">
    <property type="protein sequence ID" value="TJY42359.1"/>
    <property type="molecule type" value="Genomic_DNA"/>
</dbReference>
<accession>A0A4V6WEH3</accession>
<feature type="domain" description="DUF3048" evidence="3">
    <location>
        <begin position="73"/>
        <end position="215"/>
    </location>
</feature>
<sequence>MPHLHDKTPFLLRRFARRLPHTAVAAALLVSLAACGGSKKEPDATPATTTPVPTASASASASPSETATVMAPLTGLAVSSEVTSRPFAVMINNLAPARPQSGLTQADTVWELLAEGGITRLVAIFQSKDFTDPIGPVRSIRPYFIQVGEFYSGVLVHAGASNDAFAILRGQHKEDLDEITNAGAFFWRDKTRKAPHNVYTSLEKLRAGAAKRKYSDTASVPALSFSSAPDLTGAAPAAEVNIKFTLNNYKVSYTYDAAKGLYARFINGKPHTDKNNDEQLTAVNLVVLSAKHHSYDDVGRLEIDLNSGGEAVLFQQGKAIACQWERKDGDVVRLMKDGKELPFLPGVTYYHVVPDSPSMAGHLTYQ</sequence>
<gene>
    <name evidence="5" type="ORF">E5161_10205</name>
</gene>
<evidence type="ECO:0000256" key="2">
    <source>
        <dbReference type="SAM" id="SignalP"/>
    </source>
</evidence>
<dbReference type="Pfam" id="PF11258">
    <property type="entry name" value="DUF3048"/>
    <property type="match status" value="1"/>
</dbReference>
<evidence type="ECO:0000259" key="3">
    <source>
        <dbReference type="Pfam" id="PF11258"/>
    </source>
</evidence>
<dbReference type="Gene3D" id="3.50.90.10">
    <property type="entry name" value="YerB-like"/>
    <property type="match status" value="1"/>
</dbReference>
<dbReference type="Pfam" id="PF17479">
    <property type="entry name" value="DUF3048_C"/>
    <property type="match status" value="1"/>
</dbReference>
<evidence type="ECO:0000256" key="1">
    <source>
        <dbReference type="SAM" id="MobiDB-lite"/>
    </source>
</evidence>
<feature type="chain" id="PRO_5039393478" evidence="2">
    <location>
        <begin position="37"/>
        <end position="366"/>
    </location>
</feature>
<evidence type="ECO:0000313" key="5">
    <source>
        <dbReference type="EMBL" id="TJY42359.1"/>
    </source>
</evidence>
<keyword evidence="6" id="KW-1185">Reference proteome</keyword>
<evidence type="ECO:0000313" key="6">
    <source>
        <dbReference type="Proteomes" id="UP000309673"/>
    </source>
</evidence>